<reference evidence="4" key="1">
    <citation type="journal article" date="2019" name="Int. J. Syst. Evol. Microbiol.">
        <title>The Global Catalogue of Microorganisms (GCM) 10K type strain sequencing project: providing services to taxonomists for standard genome sequencing and annotation.</title>
        <authorList>
            <consortium name="The Broad Institute Genomics Platform"/>
            <consortium name="The Broad Institute Genome Sequencing Center for Infectious Disease"/>
            <person name="Wu L."/>
            <person name="Ma J."/>
        </authorList>
    </citation>
    <scope>NUCLEOTIDE SEQUENCE [LARGE SCALE GENOMIC DNA]</scope>
    <source>
        <strain evidence="4">XZYJT-10</strain>
    </source>
</reference>
<dbReference type="InterPro" id="IPR043968">
    <property type="entry name" value="SGNH"/>
</dbReference>
<dbReference type="Proteomes" id="UP001596548">
    <property type="component" value="Unassembled WGS sequence"/>
</dbReference>
<keyword evidence="1" id="KW-0732">Signal</keyword>
<keyword evidence="4" id="KW-1185">Reference proteome</keyword>
<evidence type="ECO:0000256" key="1">
    <source>
        <dbReference type="SAM" id="SignalP"/>
    </source>
</evidence>
<dbReference type="EMBL" id="JBHTBJ010000030">
    <property type="protein sequence ID" value="MFC7278253.1"/>
    <property type="molecule type" value="Genomic_DNA"/>
</dbReference>
<dbReference type="RefSeq" id="WP_378974908.1">
    <property type="nucleotide sequence ID" value="NZ_JBHTBJ010000030.1"/>
</dbReference>
<feature type="domain" description="SGNH" evidence="2">
    <location>
        <begin position="80"/>
        <end position="310"/>
    </location>
</feature>
<dbReference type="Pfam" id="PF19040">
    <property type="entry name" value="SGNH"/>
    <property type="match status" value="1"/>
</dbReference>
<organism evidence="3 4">
    <name type="scientific">Paractinoplanes rhizophilus</name>
    <dbReference type="NCBI Taxonomy" id="1416877"/>
    <lineage>
        <taxon>Bacteria</taxon>
        <taxon>Bacillati</taxon>
        <taxon>Actinomycetota</taxon>
        <taxon>Actinomycetes</taxon>
        <taxon>Micromonosporales</taxon>
        <taxon>Micromonosporaceae</taxon>
        <taxon>Paractinoplanes</taxon>
    </lineage>
</organism>
<dbReference type="GO" id="GO:0016787">
    <property type="term" value="F:hydrolase activity"/>
    <property type="evidence" value="ECO:0007669"/>
    <property type="project" value="UniProtKB-KW"/>
</dbReference>
<evidence type="ECO:0000313" key="3">
    <source>
        <dbReference type="EMBL" id="MFC7278253.1"/>
    </source>
</evidence>
<gene>
    <name evidence="3" type="ORF">ACFQS1_30080</name>
</gene>
<name>A0ABW2HYM5_9ACTN</name>
<evidence type="ECO:0000259" key="2">
    <source>
        <dbReference type="Pfam" id="PF19040"/>
    </source>
</evidence>
<evidence type="ECO:0000313" key="4">
    <source>
        <dbReference type="Proteomes" id="UP001596548"/>
    </source>
</evidence>
<feature type="chain" id="PRO_5047382989" evidence="1">
    <location>
        <begin position="22"/>
        <end position="324"/>
    </location>
</feature>
<dbReference type="SUPFAM" id="SSF52266">
    <property type="entry name" value="SGNH hydrolase"/>
    <property type="match status" value="1"/>
</dbReference>
<accession>A0ABW2HYM5</accession>
<keyword evidence="3" id="KW-0378">Hydrolase</keyword>
<comment type="caution">
    <text evidence="3">The sequence shown here is derived from an EMBL/GenBank/DDBJ whole genome shotgun (WGS) entry which is preliminary data.</text>
</comment>
<proteinExistence type="predicted"/>
<sequence length="324" mass="34739">MCSSDSRTRLLPALVILALLAACGDGQPAPRPTDQPVPRIALAGVLDAVRKAPALRKVPADLTPSIAGAGADLGFDNEKCEVAPAGDRIAEPCVFGDPAGAERVVLYGDSHAGMWLPAMKEIAQRRHWRLEFYGKPACPTPALSFWNQQEQRPFVECGRFRDFVLARVRRSRPGLVVVTNESFAQRTGPGELITPGQWQTGLTRTLRALSPAAGRVVVLGDTPVLDQSAPDCLAAHGSNLAACFTTETEATARVWNAADRSAAGQAGADYISVLPWLCTTICTPVIGNVMVYRNRFHLTATYSRMLNGVLEDALDRSDPAARAP</sequence>
<feature type="signal peptide" evidence="1">
    <location>
        <begin position="1"/>
        <end position="21"/>
    </location>
</feature>
<protein>
    <submittedName>
        <fullName evidence="3">SGNH hydrolase domain-containing protein</fullName>
    </submittedName>
</protein>
<dbReference type="PROSITE" id="PS51257">
    <property type="entry name" value="PROKAR_LIPOPROTEIN"/>
    <property type="match status" value="1"/>
</dbReference>